<feature type="non-terminal residue" evidence="3">
    <location>
        <position position="1"/>
    </location>
</feature>
<keyword evidence="4" id="KW-1185">Reference proteome</keyword>
<dbReference type="Proteomes" id="UP001596956">
    <property type="component" value="Unassembled WGS sequence"/>
</dbReference>
<proteinExistence type="predicted"/>
<keyword evidence="2" id="KW-1133">Transmembrane helix</keyword>
<reference evidence="4" key="1">
    <citation type="journal article" date="2019" name="Int. J. Syst. Evol. Microbiol.">
        <title>The Global Catalogue of Microorganisms (GCM) 10K type strain sequencing project: providing services to taxonomists for standard genome sequencing and annotation.</title>
        <authorList>
            <consortium name="The Broad Institute Genomics Platform"/>
            <consortium name="The Broad Institute Genome Sequencing Center for Infectious Disease"/>
            <person name="Wu L."/>
            <person name="Ma J."/>
        </authorList>
    </citation>
    <scope>NUCLEOTIDE SEQUENCE [LARGE SCALE GENOMIC DNA]</scope>
    <source>
        <strain evidence="4">CCUG 63369</strain>
    </source>
</reference>
<evidence type="ECO:0008006" key="5">
    <source>
        <dbReference type="Google" id="ProtNLM"/>
    </source>
</evidence>
<feature type="region of interest" description="Disordered" evidence="1">
    <location>
        <begin position="1"/>
        <end position="25"/>
    </location>
</feature>
<evidence type="ECO:0000256" key="1">
    <source>
        <dbReference type="SAM" id="MobiDB-lite"/>
    </source>
</evidence>
<sequence>HPEGGEAAGGRLRGRAQRHRPPFTVNRRGRHMWPVVGLAFGVVLGLAGAFGGFGAFALVFVLGAIGFLGGRAFEGEIDLAELFTRRE</sequence>
<feature type="compositionally biased region" description="Basic residues" evidence="1">
    <location>
        <begin position="12"/>
        <end position="25"/>
    </location>
</feature>
<protein>
    <recommendedName>
        <fullName evidence="5">DUF2273 domain-containing protein</fullName>
    </recommendedName>
</protein>
<dbReference type="EMBL" id="JBHTHR010001065">
    <property type="protein sequence ID" value="MFD0803702.1"/>
    <property type="molecule type" value="Genomic_DNA"/>
</dbReference>
<evidence type="ECO:0000313" key="4">
    <source>
        <dbReference type="Proteomes" id="UP001596956"/>
    </source>
</evidence>
<organism evidence="3 4">
    <name type="scientific">Streptomonospora algeriensis</name>
    <dbReference type="NCBI Taxonomy" id="995084"/>
    <lineage>
        <taxon>Bacteria</taxon>
        <taxon>Bacillati</taxon>
        <taxon>Actinomycetota</taxon>
        <taxon>Actinomycetes</taxon>
        <taxon>Streptosporangiales</taxon>
        <taxon>Nocardiopsidaceae</taxon>
        <taxon>Streptomonospora</taxon>
    </lineage>
</organism>
<keyword evidence="2" id="KW-0472">Membrane</keyword>
<gene>
    <name evidence="3" type="ORF">ACFQZU_20615</name>
</gene>
<feature type="transmembrane region" description="Helical" evidence="2">
    <location>
        <begin position="35"/>
        <end position="68"/>
    </location>
</feature>
<accession>A0ABW3BJW7</accession>
<evidence type="ECO:0000313" key="3">
    <source>
        <dbReference type="EMBL" id="MFD0803702.1"/>
    </source>
</evidence>
<keyword evidence="2" id="KW-0812">Transmembrane</keyword>
<comment type="caution">
    <text evidence="3">The sequence shown here is derived from an EMBL/GenBank/DDBJ whole genome shotgun (WGS) entry which is preliminary data.</text>
</comment>
<name>A0ABW3BJW7_9ACTN</name>
<evidence type="ECO:0000256" key="2">
    <source>
        <dbReference type="SAM" id="Phobius"/>
    </source>
</evidence>